<dbReference type="Gene3D" id="3.40.50.150">
    <property type="entry name" value="Vaccinia Virus protein VP39"/>
    <property type="match status" value="1"/>
</dbReference>
<dbReference type="Pfam" id="PF07669">
    <property type="entry name" value="Eco57I"/>
    <property type="match status" value="1"/>
</dbReference>
<sequence>MSESPAEIKRHGKHYTPADLARFLAERVVEHLDGAGGELRIIDPACGDGALLLAAHRVLSERRPGVAVRLTGYDLDQDALEVARARAAGLGVTVELHTGDFLDARTDLDTARFDAVITNPPYVRVQQLGQETAQLLAARFGLRGRIDLTHPFVALLPALLRPDGVVGLLCSNRFLTTRAGANVRAVLQQSLQPVELYDLGDTKLFAAAVLPAIVIARHRAPDAAFRCVYASAYQDTEATPTSAIGLYEALTKGDDTVIDHGGRTIAIRSGHLAPPEEARRPWRLSHAAGDAWLQRVHAGTWASFGEVARIRVGIKTTADPVFISDRWHERDPRPEQALLRPLLTQHDLLPWRVSPTPASRVLYPYVLDHPRRTVVDLAAYPDTRAYLEAHAERLRSRRYVAEGGREWFEIWVPQQPARWAQPKIVFPDISATARFALDRSGAIVNGNCYWMSLPDIGGDELAYLMLAVANSRLGLRFYDEVCGNRLYSGRRRWMTQYVGQLPLPAPECGPAREIVALVAEVLGAGAVPSPHQCAVIDTLVDAAFGL</sequence>
<dbReference type="GO" id="GO:0003676">
    <property type="term" value="F:nucleic acid binding"/>
    <property type="evidence" value="ECO:0007669"/>
    <property type="project" value="InterPro"/>
</dbReference>
<dbReference type="REBASE" id="301762">
    <property type="entry name" value="M.Ncy6504III"/>
</dbReference>
<dbReference type="PRINTS" id="PR00507">
    <property type="entry name" value="N12N6MTFRASE"/>
</dbReference>
<evidence type="ECO:0000256" key="1">
    <source>
        <dbReference type="ARBA" id="ARBA00011900"/>
    </source>
</evidence>
<keyword evidence="4" id="KW-0949">S-adenosyl-L-methionine</keyword>
<evidence type="ECO:0000313" key="8">
    <source>
        <dbReference type="Proteomes" id="UP000290439"/>
    </source>
</evidence>
<evidence type="ECO:0000313" key="7">
    <source>
        <dbReference type="EMBL" id="VFA97716.1"/>
    </source>
</evidence>
<accession>A0A4U8VVP1</accession>
<evidence type="ECO:0000256" key="2">
    <source>
        <dbReference type="ARBA" id="ARBA00022603"/>
    </source>
</evidence>
<keyword evidence="2 7" id="KW-0489">Methyltransferase</keyword>
<dbReference type="AlphaFoldDB" id="A0A4U8VVP1"/>
<dbReference type="RefSeq" id="WP_130916528.1">
    <property type="nucleotide sequence ID" value="NZ_LR215973.1"/>
</dbReference>
<dbReference type="PROSITE" id="PS00092">
    <property type="entry name" value="N6_MTASE"/>
    <property type="match status" value="1"/>
</dbReference>
<organism evidence="7 8">
    <name type="scientific">Nocardia cyriacigeorgica</name>
    <dbReference type="NCBI Taxonomy" id="135487"/>
    <lineage>
        <taxon>Bacteria</taxon>
        <taxon>Bacillati</taxon>
        <taxon>Actinomycetota</taxon>
        <taxon>Actinomycetes</taxon>
        <taxon>Mycobacteriales</taxon>
        <taxon>Nocardiaceae</taxon>
        <taxon>Nocardia</taxon>
    </lineage>
</organism>
<evidence type="ECO:0000256" key="4">
    <source>
        <dbReference type="ARBA" id="ARBA00022691"/>
    </source>
</evidence>
<name>A0A4U8VVP1_9NOCA</name>
<dbReference type="InterPro" id="IPR029063">
    <property type="entry name" value="SAM-dependent_MTases_sf"/>
</dbReference>
<reference evidence="7 8" key="1">
    <citation type="submission" date="2019-02" db="EMBL/GenBank/DDBJ databases">
        <authorList>
            <consortium name="Pathogen Informatics"/>
        </authorList>
    </citation>
    <scope>NUCLEOTIDE SEQUENCE [LARGE SCALE GENOMIC DNA]</scope>
    <source>
        <strain evidence="7 8">3012STDY6756504</strain>
    </source>
</reference>
<dbReference type="EC" id="2.1.1.72" evidence="1"/>
<dbReference type="GO" id="GO:0032259">
    <property type="term" value="P:methylation"/>
    <property type="evidence" value="ECO:0007669"/>
    <property type="project" value="UniProtKB-KW"/>
</dbReference>
<dbReference type="CDD" id="cd02440">
    <property type="entry name" value="AdoMet_MTases"/>
    <property type="match status" value="1"/>
</dbReference>
<evidence type="ECO:0000259" key="6">
    <source>
        <dbReference type="Pfam" id="PF07669"/>
    </source>
</evidence>
<dbReference type="GO" id="GO:0006304">
    <property type="term" value="P:DNA modification"/>
    <property type="evidence" value="ECO:0007669"/>
    <property type="project" value="InterPro"/>
</dbReference>
<proteinExistence type="predicted"/>
<feature type="domain" description="Type II methyltransferase M.TaqI-like" evidence="6">
    <location>
        <begin position="108"/>
        <end position="205"/>
    </location>
</feature>
<dbReference type="InterPro" id="IPR050953">
    <property type="entry name" value="N4_N6_ade-DNA_methylase"/>
</dbReference>
<evidence type="ECO:0000256" key="5">
    <source>
        <dbReference type="ARBA" id="ARBA00047942"/>
    </source>
</evidence>
<dbReference type="EMBL" id="LR215973">
    <property type="protein sequence ID" value="VFA97716.1"/>
    <property type="molecule type" value="Genomic_DNA"/>
</dbReference>
<dbReference type="PANTHER" id="PTHR33841">
    <property type="entry name" value="DNA METHYLTRANSFERASE YEEA-RELATED"/>
    <property type="match status" value="1"/>
</dbReference>
<dbReference type="SUPFAM" id="SSF53335">
    <property type="entry name" value="S-adenosyl-L-methionine-dependent methyltransferases"/>
    <property type="match status" value="1"/>
</dbReference>
<keyword evidence="3 7" id="KW-0808">Transferase</keyword>
<dbReference type="PANTHER" id="PTHR33841:SF1">
    <property type="entry name" value="DNA METHYLTRANSFERASE A"/>
    <property type="match status" value="1"/>
</dbReference>
<evidence type="ECO:0000256" key="3">
    <source>
        <dbReference type="ARBA" id="ARBA00022679"/>
    </source>
</evidence>
<protein>
    <recommendedName>
        <fullName evidence="1">site-specific DNA-methyltransferase (adenine-specific)</fullName>
        <ecNumber evidence="1">2.1.1.72</ecNumber>
    </recommendedName>
</protein>
<dbReference type="Proteomes" id="UP000290439">
    <property type="component" value="Chromosome"/>
</dbReference>
<dbReference type="InterPro" id="IPR011639">
    <property type="entry name" value="MethylTrfase_TaqI-like_dom"/>
</dbReference>
<dbReference type="InterPro" id="IPR002052">
    <property type="entry name" value="DNA_methylase_N6_adenine_CS"/>
</dbReference>
<gene>
    <name evidence="7" type="ORF">NCTC10797_01480</name>
</gene>
<dbReference type="GO" id="GO:0009007">
    <property type="term" value="F:site-specific DNA-methyltransferase (adenine-specific) activity"/>
    <property type="evidence" value="ECO:0007669"/>
    <property type="project" value="UniProtKB-EC"/>
</dbReference>
<comment type="catalytic activity">
    <reaction evidence="5">
        <text>a 2'-deoxyadenosine in DNA + S-adenosyl-L-methionine = an N(6)-methyl-2'-deoxyadenosine in DNA + S-adenosyl-L-homocysteine + H(+)</text>
        <dbReference type="Rhea" id="RHEA:15197"/>
        <dbReference type="Rhea" id="RHEA-COMP:12418"/>
        <dbReference type="Rhea" id="RHEA-COMP:12419"/>
        <dbReference type="ChEBI" id="CHEBI:15378"/>
        <dbReference type="ChEBI" id="CHEBI:57856"/>
        <dbReference type="ChEBI" id="CHEBI:59789"/>
        <dbReference type="ChEBI" id="CHEBI:90615"/>
        <dbReference type="ChEBI" id="CHEBI:90616"/>
        <dbReference type="EC" id="2.1.1.72"/>
    </reaction>
</comment>